<dbReference type="Gene3D" id="3.10.20.30">
    <property type="match status" value="1"/>
</dbReference>
<dbReference type="InterPro" id="IPR036010">
    <property type="entry name" value="2Fe-2S_ferredoxin-like_sf"/>
</dbReference>
<keyword evidence="2" id="KW-0285">Flavoprotein</keyword>
<dbReference type="InterPro" id="IPR017927">
    <property type="entry name" value="FAD-bd_FR_type"/>
</dbReference>
<name>K2I2K5_9RHOB</name>
<keyword evidence="3" id="KW-0001">2Fe-2S</keyword>
<evidence type="ECO:0000256" key="5">
    <source>
        <dbReference type="ARBA" id="ARBA00022827"/>
    </source>
</evidence>
<dbReference type="Pfam" id="PF00175">
    <property type="entry name" value="NAD_binding_1"/>
    <property type="match status" value="1"/>
</dbReference>
<dbReference type="SUPFAM" id="SSF52343">
    <property type="entry name" value="Ferredoxin reductase-like, C-terminal NADP-linked domain"/>
    <property type="match status" value="1"/>
</dbReference>
<evidence type="ECO:0000259" key="11">
    <source>
        <dbReference type="PROSITE" id="PS51384"/>
    </source>
</evidence>
<dbReference type="PANTHER" id="PTHR47354">
    <property type="entry name" value="NADH OXIDOREDUCTASE HCR"/>
    <property type="match status" value="1"/>
</dbReference>
<dbReference type="Gene3D" id="2.40.30.10">
    <property type="entry name" value="Translation factors"/>
    <property type="match status" value="1"/>
</dbReference>
<gene>
    <name evidence="12" type="ORF">OCGS_2676</name>
</gene>
<comment type="cofactor">
    <cofactor evidence="9">
        <name>[2Fe-2S] cluster</name>
        <dbReference type="ChEBI" id="CHEBI:190135"/>
    </cofactor>
</comment>
<dbReference type="PRINTS" id="PR00406">
    <property type="entry name" value="CYTB5RDTASE"/>
</dbReference>
<dbReference type="InterPro" id="IPR050415">
    <property type="entry name" value="MRET"/>
</dbReference>
<keyword evidence="4" id="KW-0479">Metal-binding</keyword>
<feature type="domain" description="FAD-binding FR-type" evidence="11">
    <location>
        <begin position="2"/>
        <end position="104"/>
    </location>
</feature>
<evidence type="ECO:0000313" key="13">
    <source>
        <dbReference type="Proteomes" id="UP000006765"/>
    </source>
</evidence>
<dbReference type="PRINTS" id="PR00371">
    <property type="entry name" value="FPNCR"/>
</dbReference>
<feature type="domain" description="2Fe-2S ferredoxin-type" evidence="10">
    <location>
        <begin position="266"/>
        <end position="356"/>
    </location>
</feature>
<keyword evidence="5" id="KW-0274">FAD</keyword>
<evidence type="ECO:0000256" key="6">
    <source>
        <dbReference type="ARBA" id="ARBA00023002"/>
    </source>
</evidence>
<keyword evidence="8" id="KW-0411">Iron-sulfur</keyword>
<dbReference type="GO" id="GO:0050660">
    <property type="term" value="F:flavin adenine dinucleotide binding"/>
    <property type="evidence" value="ECO:0007669"/>
    <property type="project" value="TreeGrafter"/>
</dbReference>
<evidence type="ECO:0000256" key="4">
    <source>
        <dbReference type="ARBA" id="ARBA00022723"/>
    </source>
</evidence>
<dbReference type="PROSITE" id="PS51085">
    <property type="entry name" value="2FE2S_FER_2"/>
    <property type="match status" value="1"/>
</dbReference>
<dbReference type="eggNOG" id="COG1018">
    <property type="taxonomic scope" value="Bacteria"/>
</dbReference>
<dbReference type="AlphaFoldDB" id="K2I2K5"/>
<dbReference type="Gene3D" id="3.40.50.80">
    <property type="entry name" value="Nucleotide-binding domain of ferredoxin-NADP reductase (FNR) module"/>
    <property type="match status" value="1"/>
</dbReference>
<keyword evidence="13" id="KW-1185">Reference proteome</keyword>
<dbReference type="PANTHER" id="PTHR47354:SF8">
    <property type="entry name" value="1,2-PHENYLACETYL-COA EPOXIDASE, SUBUNIT E"/>
    <property type="match status" value="1"/>
</dbReference>
<evidence type="ECO:0000256" key="3">
    <source>
        <dbReference type="ARBA" id="ARBA00022714"/>
    </source>
</evidence>
<dbReference type="InterPro" id="IPR017938">
    <property type="entry name" value="Riboflavin_synthase-like_b-brl"/>
</dbReference>
<dbReference type="InterPro" id="IPR011884">
    <property type="entry name" value="PaaE"/>
</dbReference>
<dbReference type="InterPro" id="IPR001041">
    <property type="entry name" value="2Fe-2S_ferredoxin-type"/>
</dbReference>
<comment type="cofactor">
    <cofactor evidence="1">
        <name>FAD</name>
        <dbReference type="ChEBI" id="CHEBI:57692"/>
    </cofactor>
</comment>
<dbReference type="CDD" id="cd00207">
    <property type="entry name" value="fer2"/>
    <property type="match status" value="1"/>
</dbReference>
<evidence type="ECO:0000256" key="1">
    <source>
        <dbReference type="ARBA" id="ARBA00001974"/>
    </source>
</evidence>
<reference evidence="12 13" key="1">
    <citation type="journal article" date="2012" name="J. Bacteriol.">
        <title>Draft Genome Sequence of Oceaniovalibus guishaninsula JLT2003T.</title>
        <authorList>
            <person name="Tang K."/>
            <person name="Liu K."/>
            <person name="Jiao N."/>
        </authorList>
    </citation>
    <scope>NUCLEOTIDE SEQUENCE [LARGE SCALE GENOMIC DNA]</scope>
    <source>
        <strain evidence="12 13">JLT2003</strain>
    </source>
</reference>
<dbReference type="GO" id="GO:0016491">
    <property type="term" value="F:oxidoreductase activity"/>
    <property type="evidence" value="ECO:0007669"/>
    <property type="project" value="UniProtKB-KW"/>
</dbReference>
<dbReference type="PROSITE" id="PS00197">
    <property type="entry name" value="2FE2S_FER_1"/>
    <property type="match status" value="1"/>
</dbReference>
<keyword evidence="6" id="KW-0560">Oxidoreductase</keyword>
<proteinExistence type="predicted"/>
<dbReference type="STRING" id="1231392.OCGS_2676"/>
<dbReference type="GO" id="GO:0046872">
    <property type="term" value="F:metal ion binding"/>
    <property type="evidence" value="ECO:0007669"/>
    <property type="project" value="UniProtKB-KW"/>
</dbReference>
<sequence>MPRFHPLEVTDIRRETRDAVVVTLKPRDADAFAFTQGQYLTFRRDFDGQELRRSYSICAGLDEGCLKVGIKRVDGGAFSTWANEEMKPGDVLDAMPPQGRFFTVIEPDRAKTYLGFAGGSGITPVLSIVKTVLAREPQSTFTLVYANRQVSSIMFREELEDLKNTYLGRLSIVHVLESEGQEIDLFTGRIDAEKMEMLFRLWIDAESVDTAFICGPEPMMLAIAESLRRHGLTDAQIKFELFASSQPGRARARAVSRAVDTSGNACDVSVTLDGATRSFRMPKDGTAILDAALANDMDAPYSCKAGVCSTCRARVLEGEVEMEINHALEDYEVKAGYVLSCQCVPLSDKVVLSYDE</sequence>
<dbReference type="Pfam" id="PF00111">
    <property type="entry name" value="Fer2"/>
    <property type="match status" value="1"/>
</dbReference>
<dbReference type="SUPFAM" id="SSF54292">
    <property type="entry name" value="2Fe-2S ferredoxin-like"/>
    <property type="match status" value="1"/>
</dbReference>
<evidence type="ECO:0000256" key="2">
    <source>
        <dbReference type="ARBA" id="ARBA00022630"/>
    </source>
</evidence>
<evidence type="ECO:0000313" key="12">
    <source>
        <dbReference type="EMBL" id="EKE43085.1"/>
    </source>
</evidence>
<dbReference type="InterPro" id="IPR039261">
    <property type="entry name" value="FNR_nucleotide-bd"/>
</dbReference>
<dbReference type="Pfam" id="PF00970">
    <property type="entry name" value="FAD_binding_6"/>
    <property type="match status" value="1"/>
</dbReference>
<dbReference type="Proteomes" id="UP000006765">
    <property type="component" value="Unassembled WGS sequence"/>
</dbReference>
<dbReference type="PROSITE" id="PS51384">
    <property type="entry name" value="FAD_FR"/>
    <property type="match status" value="1"/>
</dbReference>
<dbReference type="InterPro" id="IPR001433">
    <property type="entry name" value="OxRdtase_FAD/NAD-bd"/>
</dbReference>
<dbReference type="GO" id="GO:0010124">
    <property type="term" value="P:phenylacetate catabolic process"/>
    <property type="evidence" value="ECO:0007669"/>
    <property type="project" value="InterPro"/>
</dbReference>
<dbReference type="InterPro" id="IPR008333">
    <property type="entry name" value="Cbr1-like_FAD-bd_dom"/>
</dbReference>
<dbReference type="SUPFAM" id="SSF63380">
    <property type="entry name" value="Riboflavin synthase domain-like"/>
    <property type="match status" value="1"/>
</dbReference>
<evidence type="ECO:0000256" key="9">
    <source>
        <dbReference type="ARBA" id="ARBA00034078"/>
    </source>
</evidence>
<dbReference type="InterPro" id="IPR001709">
    <property type="entry name" value="Flavoprot_Pyr_Nucl_cyt_Rdtase"/>
</dbReference>
<dbReference type="InterPro" id="IPR012675">
    <property type="entry name" value="Beta-grasp_dom_sf"/>
</dbReference>
<protein>
    <submittedName>
        <fullName evidence="12">Phenylacetate-CoA oxygenase/reductase, PaaK subunit</fullName>
    </submittedName>
</protein>
<dbReference type="RefSeq" id="WP_007427828.1">
    <property type="nucleotide sequence ID" value="NZ_AMGO01000068.1"/>
</dbReference>
<dbReference type="InterPro" id="IPR006058">
    <property type="entry name" value="2Fe2S_fd_BS"/>
</dbReference>
<dbReference type="GO" id="GO:0051537">
    <property type="term" value="F:2 iron, 2 sulfur cluster binding"/>
    <property type="evidence" value="ECO:0007669"/>
    <property type="project" value="UniProtKB-KW"/>
</dbReference>
<dbReference type="OrthoDB" id="9796486at2"/>
<dbReference type="PATRIC" id="fig|1231392.3.peg.2693"/>
<organism evidence="12 13">
    <name type="scientific">Oceaniovalibus guishaninsula JLT2003</name>
    <dbReference type="NCBI Taxonomy" id="1231392"/>
    <lineage>
        <taxon>Bacteria</taxon>
        <taxon>Pseudomonadati</taxon>
        <taxon>Pseudomonadota</taxon>
        <taxon>Alphaproteobacteria</taxon>
        <taxon>Rhodobacterales</taxon>
        <taxon>Roseobacteraceae</taxon>
        <taxon>Oceaniovalibus</taxon>
    </lineage>
</organism>
<evidence type="ECO:0000256" key="7">
    <source>
        <dbReference type="ARBA" id="ARBA00023004"/>
    </source>
</evidence>
<evidence type="ECO:0000259" key="10">
    <source>
        <dbReference type="PROSITE" id="PS51085"/>
    </source>
</evidence>
<accession>K2I2K5</accession>
<dbReference type="EMBL" id="AMGO01000068">
    <property type="protein sequence ID" value="EKE43085.1"/>
    <property type="molecule type" value="Genomic_DNA"/>
</dbReference>
<comment type="caution">
    <text evidence="12">The sequence shown here is derived from an EMBL/GenBank/DDBJ whole genome shotgun (WGS) entry which is preliminary data.</text>
</comment>
<dbReference type="CDD" id="cd06214">
    <property type="entry name" value="PA_degradation_oxidoreductase_like"/>
    <property type="match status" value="1"/>
</dbReference>
<evidence type="ECO:0000256" key="8">
    <source>
        <dbReference type="ARBA" id="ARBA00023014"/>
    </source>
</evidence>
<dbReference type="NCBIfam" id="TIGR02160">
    <property type="entry name" value="PA_CoA_Oxy5"/>
    <property type="match status" value="1"/>
</dbReference>
<keyword evidence="7" id="KW-0408">Iron</keyword>